<dbReference type="EMBL" id="UGQT01000001">
    <property type="protein sequence ID" value="STZ59308.1"/>
    <property type="molecule type" value="Genomic_DNA"/>
</dbReference>
<dbReference type="InterPro" id="IPR011335">
    <property type="entry name" value="Restrct_endonuc-II-like"/>
</dbReference>
<protein>
    <submittedName>
        <fullName evidence="2">Cullin, a subunit of E3 ubiquitin ligase</fullName>
    </submittedName>
</protein>
<gene>
    <name evidence="2" type="ORF">NCTC10821_02834</name>
</gene>
<organism evidence="2 3">
    <name type="scientific">Mycolicibacterium tokaiense</name>
    <dbReference type="NCBI Taxonomy" id="39695"/>
    <lineage>
        <taxon>Bacteria</taxon>
        <taxon>Bacillati</taxon>
        <taxon>Actinomycetota</taxon>
        <taxon>Actinomycetes</taxon>
        <taxon>Mycobacteriales</taxon>
        <taxon>Mycobacteriaceae</taxon>
        <taxon>Mycolicibacterium</taxon>
    </lineage>
</organism>
<keyword evidence="3" id="KW-1185">Reference proteome</keyword>
<accession>A0A378TEU0</accession>
<name>A0A378TEU0_9MYCO</name>
<feature type="region of interest" description="Disordered" evidence="1">
    <location>
        <begin position="278"/>
        <end position="306"/>
    </location>
</feature>
<evidence type="ECO:0000256" key="1">
    <source>
        <dbReference type="SAM" id="MobiDB-lite"/>
    </source>
</evidence>
<dbReference type="AlphaFoldDB" id="A0A378TEU0"/>
<dbReference type="GO" id="GO:0016874">
    <property type="term" value="F:ligase activity"/>
    <property type="evidence" value="ECO:0007669"/>
    <property type="project" value="UniProtKB-KW"/>
</dbReference>
<evidence type="ECO:0000313" key="3">
    <source>
        <dbReference type="Proteomes" id="UP000254978"/>
    </source>
</evidence>
<reference evidence="2 3" key="1">
    <citation type="submission" date="2018-06" db="EMBL/GenBank/DDBJ databases">
        <authorList>
            <consortium name="Pathogen Informatics"/>
            <person name="Doyle S."/>
        </authorList>
    </citation>
    <scope>NUCLEOTIDE SEQUENCE [LARGE SCALE GENOMIC DNA]</scope>
    <source>
        <strain evidence="2 3">NCTC10821</strain>
    </source>
</reference>
<keyword evidence="2" id="KW-0436">Ligase</keyword>
<proteinExistence type="predicted"/>
<dbReference type="RefSeq" id="WP_232067803.1">
    <property type="nucleotide sequence ID" value="NZ_AP022600.1"/>
</dbReference>
<evidence type="ECO:0000313" key="2">
    <source>
        <dbReference type="EMBL" id="STZ59308.1"/>
    </source>
</evidence>
<dbReference type="Proteomes" id="UP000254978">
    <property type="component" value="Unassembled WGS sequence"/>
</dbReference>
<sequence length="306" mass="33673">MDDVFLGSRAVRDGLLTPYQLRTGFVALYPGVYMADHTWASLRVRTVGAWKWSRERGVVAGLAAAALRGSDWVDHDVPIELISPNTNPPTGIITRNEKLRAQEIGRSCGVLATTAERTAFDLGRWYGRAEALGRLDALKRATAFTTTKVEALAAHHPGARGLRQLRGLLPLVDAGAASLRESRLRLLLLDDGLPRPSTQIAVGADGHLIGILDMGWEQYKVGVEYDGDQHRSDRRQYVRDLGRLRRLQEAGWIIIRVIAEDGNADVLTRVRTALHRRGYRDTEASATTRRKTAHTLTSGQGKGDAA</sequence>
<dbReference type="SUPFAM" id="SSF52980">
    <property type="entry name" value="Restriction endonuclease-like"/>
    <property type="match status" value="1"/>
</dbReference>
<dbReference type="Gene3D" id="3.40.960.10">
    <property type="entry name" value="VSR Endonuclease"/>
    <property type="match status" value="1"/>
</dbReference>